<accession>A0AAD9W478</accession>
<protein>
    <recommendedName>
        <fullName evidence="3">Zn(2)-C6 fungal-type domain-containing protein</fullName>
    </recommendedName>
</protein>
<dbReference type="PROSITE" id="PS00463">
    <property type="entry name" value="ZN2_CY6_FUNGAL_1"/>
    <property type="match status" value="1"/>
</dbReference>
<dbReference type="GO" id="GO:0000981">
    <property type="term" value="F:DNA-binding transcription factor activity, RNA polymerase II-specific"/>
    <property type="evidence" value="ECO:0007669"/>
    <property type="project" value="InterPro"/>
</dbReference>
<feature type="compositionally biased region" description="Low complexity" evidence="2">
    <location>
        <begin position="88"/>
        <end position="102"/>
    </location>
</feature>
<keyword evidence="1" id="KW-0539">Nucleus</keyword>
<organism evidence="4 5">
    <name type="scientific">Phomopsis amygdali</name>
    <name type="common">Fusicoccum amygdali</name>
    <dbReference type="NCBI Taxonomy" id="1214568"/>
    <lineage>
        <taxon>Eukaryota</taxon>
        <taxon>Fungi</taxon>
        <taxon>Dikarya</taxon>
        <taxon>Ascomycota</taxon>
        <taxon>Pezizomycotina</taxon>
        <taxon>Sordariomycetes</taxon>
        <taxon>Sordariomycetidae</taxon>
        <taxon>Diaporthales</taxon>
        <taxon>Diaporthaceae</taxon>
        <taxon>Diaporthe</taxon>
    </lineage>
</organism>
<evidence type="ECO:0000256" key="2">
    <source>
        <dbReference type="SAM" id="MobiDB-lite"/>
    </source>
</evidence>
<dbReference type="Pfam" id="PF00172">
    <property type="entry name" value="Zn_clus"/>
    <property type="match status" value="1"/>
</dbReference>
<proteinExistence type="predicted"/>
<evidence type="ECO:0000313" key="4">
    <source>
        <dbReference type="EMBL" id="KAK2607554.1"/>
    </source>
</evidence>
<dbReference type="PANTHER" id="PTHR38791">
    <property type="entry name" value="ZN(II)2CYS6 TRANSCRIPTION FACTOR (EUROFUNG)-RELATED-RELATED"/>
    <property type="match status" value="1"/>
</dbReference>
<dbReference type="CDD" id="cd00067">
    <property type="entry name" value="GAL4"/>
    <property type="match status" value="1"/>
</dbReference>
<dbReference type="Pfam" id="PF11951">
    <property type="entry name" value="Fungal_trans_2"/>
    <property type="match status" value="1"/>
</dbReference>
<evidence type="ECO:0000259" key="3">
    <source>
        <dbReference type="PROSITE" id="PS50048"/>
    </source>
</evidence>
<name>A0AAD9W478_PHOAM</name>
<reference evidence="4" key="1">
    <citation type="submission" date="2023-06" db="EMBL/GenBank/DDBJ databases">
        <authorList>
            <person name="Noh H."/>
        </authorList>
    </citation>
    <scope>NUCLEOTIDE SEQUENCE</scope>
    <source>
        <strain evidence="4">DUCC20226</strain>
    </source>
</reference>
<dbReference type="InterPro" id="IPR036864">
    <property type="entry name" value="Zn2-C6_fun-type_DNA-bd_sf"/>
</dbReference>
<dbReference type="Proteomes" id="UP001265746">
    <property type="component" value="Unassembled WGS sequence"/>
</dbReference>
<keyword evidence="5" id="KW-1185">Reference proteome</keyword>
<dbReference type="InterPro" id="IPR001138">
    <property type="entry name" value="Zn2Cys6_DnaBD"/>
</dbReference>
<sequence>MVNTGHPSRACKLCRARRIKCDETKPHCIKCRKSKRQCPGYRDPFEINLRDETQSTIRKAKAAAAQRRTSRQDDRETSSDESPTKPTHSPSGSFSRSRGSPHASDGSWETVTQSAWSSPSSQVASINRSSRSPTFSNGFGVFDFTYSSPTHDNSFDFNSAWSLPAAGYSIPIKRVAEALGSWDFSRSFDGTTWGCSDSFNAGGSTVAPVLPGLQTPLDEQATCFFLSNFVLTLSTGQNPGLFSFVLKILQAPGIKDTPFPMAFTAVSLAALAGRPNSRHLLPKSQIYYSTALVQLKEALQDKRRATADTTLATTILLSFYEGLASDNESMAGWSNHLDGAKALIRLRGKNVITESTPEGLEMFQLVRSMSIRQNMFGFVANPSVSDVEWWGQHVVSDKSGHIALVLNMKTTLIRAEADALLTSGPKTAGKIDKALDLLRRAREIVTELGRWLENCHPTWPKFVSGWAKEIPDDRLDKATSYPGPLYTFPNVWVAGKHLNTNASRILLAGIIVRCVRWICAPSDHTKTDDYAEAMRIGCEEVTNVIASVPYFVTWQGDRTTTPYFPCGAPTSPKAYSGVTALYPLLCTGLSEFVTPRQKKWLCGRLVGMSEAMGIKQAEVFSKFISNQAPIVVA</sequence>
<dbReference type="SMART" id="SM00066">
    <property type="entry name" value="GAL4"/>
    <property type="match status" value="1"/>
</dbReference>
<comment type="caution">
    <text evidence="4">The sequence shown here is derived from an EMBL/GenBank/DDBJ whole genome shotgun (WGS) entry which is preliminary data.</text>
</comment>
<dbReference type="SUPFAM" id="SSF57701">
    <property type="entry name" value="Zn2/Cys6 DNA-binding domain"/>
    <property type="match status" value="1"/>
</dbReference>
<feature type="region of interest" description="Disordered" evidence="2">
    <location>
        <begin position="52"/>
        <end position="114"/>
    </location>
</feature>
<dbReference type="InterPro" id="IPR053175">
    <property type="entry name" value="DHMBA_Reg_Transcription_Factor"/>
</dbReference>
<dbReference type="Gene3D" id="4.10.240.10">
    <property type="entry name" value="Zn(2)-C6 fungal-type DNA-binding domain"/>
    <property type="match status" value="1"/>
</dbReference>
<evidence type="ECO:0000256" key="1">
    <source>
        <dbReference type="ARBA" id="ARBA00023242"/>
    </source>
</evidence>
<feature type="domain" description="Zn(2)-C6 fungal-type" evidence="3">
    <location>
        <begin position="10"/>
        <end position="38"/>
    </location>
</feature>
<gene>
    <name evidence="4" type="ORF">N8I77_006218</name>
</gene>
<dbReference type="PANTHER" id="PTHR38791:SF13">
    <property type="entry name" value="ZN(2)-C6 FUNGAL-TYPE DOMAIN-CONTAINING PROTEIN"/>
    <property type="match status" value="1"/>
</dbReference>
<dbReference type="EMBL" id="JAUJFL010000003">
    <property type="protein sequence ID" value="KAK2607554.1"/>
    <property type="molecule type" value="Genomic_DNA"/>
</dbReference>
<dbReference type="GO" id="GO:0008270">
    <property type="term" value="F:zinc ion binding"/>
    <property type="evidence" value="ECO:0007669"/>
    <property type="project" value="InterPro"/>
</dbReference>
<dbReference type="InterPro" id="IPR021858">
    <property type="entry name" value="Fun_TF"/>
</dbReference>
<evidence type="ECO:0000313" key="5">
    <source>
        <dbReference type="Proteomes" id="UP001265746"/>
    </source>
</evidence>
<dbReference type="AlphaFoldDB" id="A0AAD9W478"/>
<dbReference type="PROSITE" id="PS50048">
    <property type="entry name" value="ZN2_CY6_FUNGAL_2"/>
    <property type="match status" value="1"/>
</dbReference>